<protein>
    <submittedName>
        <fullName evidence="2">LuxR family transcriptional regulator</fullName>
    </submittedName>
</protein>
<dbReference type="PROSITE" id="PS50043">
    <property type="entry name" value="HTH_LUXR_2"/>
    <property type="match status" value="1"/>
</dbReference>
<dbReference type="Gene3D" id="1.10.10.10">
    <property type="entry name" value="Winged helix-like DNA-binding domain superfamily/Winged helix DNA-binding domain"/>
    <property type="match status" value="1"/>
</dbReference>
<evidence type="ECO:0000313" key="3">
    <source>
        <dbReference type="Proteomes" id="UP000019276"/>
    </source>
</evidence>
<organism evidence="2 3">
    <name type="scientific">Catenovulum agarivorans DS-2</name>
    <dbReference type="NCBI Taxonomy" id="1328313"/>
    <lineage>
        <taxon>Bacteria</taxon>
        <taxon>Pseudomonadati</taxon>
        <taxon>Pseudomonadota</taxon>
        <taxon>Gammaproteobacteria</taxon>
        <taxon>Alteromonadales</taxon>
        <taxon>Alteromonadaceae</taxon>
        <taxon>Catenovulum</taxon>
    </lineage>
</organism>
<dbReference type="Proteomes" id="UP000019276">
    <property type="component" value="Unassembled WGS sequence"/>
</dbReference>
<gene>
    <name evidence="2" type="ORF">DS2_13924</name>
</gene>
<accession>W7QB40</accession>
<dbReference type="InterPro" id="IPR016032">
    <property type="entry name" value="Sig_transdc_resp-reg_C-effctor"/>
</dbReference>
<dbReference type="STRING" id="1328313.DS2_13924"/>
<dbReference type="GO" id="GO:0006355">
    <property type="term" value="P:regulation of DNA-templated transcription"/>
    <property type="evidence" value="ECO:0007669"/>
    <property type="project" value="InterPro"/>
</dbReference>
<dbReference type="AlphaFoldDB" id="W7QB40"/>
<dbReference type="InterPro" id="IPR000792">
    <property type="entry name" value="Tscrpt_reg_LuxR_C"/>
</dbReference>
<sequence>MQRSPYKLISLDEVWSNDLSGELVSVSTFEVCEKVIQHTPNWLSNWISRRENPISFGQVLRFIPFTGNRFLEHTGVEKAKPLKDILFIPSCHAETNAILIIGLHEYPNEIVKQELISLSLSYITKWLVDFKQGTFLQNELKIKNIELTKRETECLQWLIAGKTLQETATILSMSYANVRYHVNKAKDRNGYANTKQLMAHASIELKLSPLGPERS</sequence>
<keyword evidence="3" id="KW-1185">Reference proteome</keyword>
<dbReference type="EMBL" id="ARZY01000028">
    <property type="protein sequence ID" value="EWH09176.1"/>
    <property type="molecule type" value="Genomic_DNA"/>
</dbReference>
<evidence type="ECO:0000259" key="1">
    <source>
        <dbReference type="PROSITE" id="PS50043"/>
    </source>
</evidence>
<name>W7QB40_9ALTE</name>
<dbReference type="SMART" id="SM00421">
    <property type="entry name" value="HTH_LUXR"/>
    <property type="match status" value="1"/>
</dbReference>
<dbReference type="SUPFAM" id="SSF46894">
    <property type="entry name" value="C-terminal effector domain of the bipartite response regulators"/>
    <property type="match status" value="1"/>
</dbReference>
<dbReference type="Pfam" id="PF00196">
    <property type="entry name" value="GerE"/>
    <property type="match status" value="1"/>
</dbReference>
<reference evidence="2 3" key="1">
    <citation type="journal article" date="2014" name="Genome Announc.">
        <title>Draft Genome Sequence of the Agar-Degrading Bacterium Catenovulum sp. Strain DS-2, Isolated from Intestines of Haliotis diversicolor.</title>
        <authorList>
            <person name="Shan D."/>
            <person name="Li X."/>
            <person name="Gu Z."/>
            <person name="Wei G."/>
            <person name="Gao Z."/>
            <person name="Shao Z."/>
        </authorList>
    </citation>
    <scope>NUCLEOTIDE SEQUENCE [LARGE SCALE GENOMIC DNA]</scope>
    <source>
        <strain evidence="2 3">DS-2</strain>
    </source>
</reference>
<proteinExistence type="predicted"/>
<feature type="domain" description="HTH luxR-type" evidence="1">
    <location>
        <begin position="140"/>
        <end position="205"/>
    </location>
</feature>
<comment type="caution">
    <text evidence="2">The sequence shown here is derived from an EMBL/GenBank/DDBJ whole genome shotgun (WGS) entry which is preliminary data.</text>
</comment>
<dbReference type="GO" id="GO:0003677">
    <property type="term" value="F:DNA binding"/>
    <property type="evidence" value="ECO:0007669"/>
    <property type="project" value="InterPro"/>
</dbReference>
<dbReference type="CDD" id="cd06170">
    <property type="entry name" value="LuxR_C_like"/>
    <property type="match status" value="1"/>
</dbReference>
<dbReference type="InterPro" id="IPR036388">
    <property type="entry name" value="WH-like_DNA-bd_sf"/>
</dbReference>
<evidence type="ECO:0000313" key="2">
    <source>
        <dbReference type="EMBL" id="EWH09176.1"/>
    </source>
</evidence>